<keyword evidence="3" id="KW-1185">Reference proteome</keyword>
<feature type="region of interest" description="Disordered" evidence="1">
    <location>
        <begin position="1"/>
        <end position="84"/>
    </location>
</feature>
<feature type="compositionally biased region" description="Basic and acidic residues" evidence="1">
    <location>
        <begin position="7"/>
        <end position="28"/>
    </location>
</feature>
<dbReference type="AlphaFoldDB" id="A0A5B7KJ98"/>
<evidence type="ECO:0000313" key="3">
    <source>
        <dbReference type="Proteomes" id="UP000324222"/>
    </source>
</evidence>
<name>A0A5B7KJ98_PORTR</name>
<comment type="caution">
    <text evidence="2">The sequence shown here is derived from an EMBL/GenBank/DDBJ whole genome shotgun (WGS) entry which is preliminary data.</text>
</comment>
<protein>
    <submittedName>
        <fullName evidence="2">Uncharacterized protein</fullName>
    </submittedName>
</protein>
<sequence length="84" mass="9245">MKRSRQRWIEGGKGRDGVAAGREGRPLDSHTNIDPLVAFLGAKGNDEDDQNDQDEQDEDAITTTLTSLSSRHHPHVNTASLTLH</sequence>
<gene>
    <name evidence="2" type="ORF">E2C01_100353</name>
</gene>
<proteinExistence type="predicted"/>
<evidence type="ECO:0000256" key="1">
    <source>
        <dbReference type="SAM" id="MobiDB-lite"/>
    </source>
</evidence>
<organism evidence="2 3">
    <name type="scientific">Portunus trituberculatus</name>
    <name type="common">Swimming crab</name>
    <name type="synonym">Neptunus trituberculatus</name>
    <dbReference type="NCBI Taxonomy" id="210409"/>
    <lineage>
        <taxon>Eukaryota</taxon>
        <taxon>Metazoa</taxon>
        <taxon>Ecdysozoa</taxon>
        <taxon>Arthropoda</taxon>
        <taxon>Crustacea</taxon>
        <taxon>Multicrustacea</taxon>
        <taxon>Malacostraca</taxon>
        <taxon>Eumalacostraca</taxon>
        <taxon>Eucarida</taxon>
        <taxon>Decapoda</taxon>
        <taxon>Pleocyemata</taxon>
        <taxon>Brachyura</taxon>
        <taxon>Eubrachyura</taxon>
        <taxon>Portunoidea</taxon>
        <taxon>Portunidae</taxon>
        <taxon>Portuninae</taxon>
        <taxon>Portunus</taxon>
    </lineage>
</organism>
<reference evidence="2 3" key="1">
    <citation type="submission" date="2019-05" db="EMBL/GenBank/DDBJ databases">
        <title>Another draft genome of Portunus trituberculatus and its Hox gene families provides insights of decapod evolution.</title>
        <authorList>
            <person name="Jeong J.-H."/>
            <person name="Song I."/>
            <person name="Kim S."/>
            <person name="Choi T."/>
            <person name="Kim D."/>
            <person name="Ryu S."/>
            <person name="Kim W."/>
        </authorList>
    </citation>
    <scope>NUCLEOTIDE SEQUENCE [LARGE SCALE GENOMIC DNA]</scope>
    <source>
        <tissue evidence="2">Muscle</tissue>
    </source>
</reference>
<dbReference type="Proteomes" id="UP000324222">
    <property type="component" value="Unassembled WGS sequence"/>
</dbReference>
<feature type="compositionally biased region" description="Acidic residues" evidence="1">
    <location>
        <begin position="46"/>
        <end position="60"/>
    </location>
</feature>
<evidence type="ECO:0000313" key="2">
    <source>
        <dbReference type="EMBL" id="MPD04655.1"/>
    </source>
</evidence>
<dbReference type="EMBL" id="VSRR010142121">
    <property type="protein sequence ID" value="MPD04655.1"/>
    <property type="molecule type" value="Genomic_DNA"/>
</dbReference>
<accession>A0A5B7KJ98</accession>